<dbReference type="Pfam" id="PF00583">
    <property type="entry name" value="Acetyltransf_1"/>
    <property type="match status" value="1"/>
</dbReference>
<dbReference type="GO" id="GO:0035447">
    <property type="term" value="F:mycothiol synthase activity"/>
    <property type="evidence" value="ECO:0007669"/>
    <property type="project" value="UniProtKB-UniRule"/>
</dbReference>
<dbReference type="PANTHER" id="PTHR43617:SF31">
    <property type="entry name" value="MYCOTHIOL ACETYLTRANSFERASE"/>
    <property type="match status" value="1"/>
</dbReference>
<sequence>MPELHCEIDFPAQLRAQAELVCAAALSHDGVEPLSEQAAALIWADSSDTLLHAWVADDGRLVGYGNVDARRIPTIECGVHPTARNQGWGEKLLRALLAAALRIGPSDTTTSTASTDGDESLDQRLMVWSHGDLRAARHLAERLNLERSRELLRMSCPTDSLIVNLPDLAPGIEILTLAEADARFGQDTMDAEMLHVNNAAFSWHPEQSGWTVDDILSHRQEPWFAPEECFVALVTDDTAHHRAQPQVAGFVWTKLHGVAEDTPVGAAGELYLVGVDPEIQGKRIGTVLTSLALRRLSARGVPELILYVEGDNAAALKVYERNGFTVARCDVAYRCDTDYSTLISAR</sequence>
<dbReference type="CDD" id="cd04301">
    <property type="entry name" value="NAT_SF"/>
    <property type="match status" value="1"/>
</dbReference>
<dbReference type="NCBIfam" id="TIGR03448">
    <property type="entry name" value="mycothiol_MshD"/>
    <property type="match status" value="1"/>
</dbReference>
<dbReference type="Proteomes" id="UP000324288">
    <property type="component" value="Chromosome"/>
</dbReference>
<feature type="binding site" evidence="4">
    <location>
        <position position="254"/>
    </location>
    <ligand>
        <name>1D-myo-inositol 2-(L-cysteinylamino)-2-deoxy-alpha-D-glucopyranoside</name>
        <dbReference type="ChEBI" id="CHEBI:58887"/>
    </ligand>
</feature>
<dbReference type="SUPFAM" id="SSF55729">
    <property type="entry name" value="Acyl-CoA N-acyltransferases (Nat)"/>
    <property type="match status" value="2"/>
</dbReference>
<feature type="binding site" evidence="4">
    <location>
        <position position="206"/>
    </location>
    <ligand>
        <name>1D-myo-inositol 2-(L-cysteinylamino)-2-deoxy-alpha-D-glucopyranoside</name>
        <dbReference type="ChEBI" id="CHEBI:58887"/>
    </ligand>
</feature>
<dbReference type="InterPro" id="IPR017813">
    <property type="entry name" value="Mycothiol_AcTrfase"/>
</dbReference>
<evidence type="ECO:0000313" key="6">
    <source>
        <dbReference type="EMBL" id="VHO01186.1"/>
    </source>
</evidence>
<keyword evidence="3 4" id="KW-0012">Acyltransferase</keyword>
<reference evidence="6 7" key="1">
    <citation type="submission" date="2019-04" db="EMBL/GenBank/DDBJ databases">
        <authorList>
            <person name="Seth-Smith MB H."/>
            <person name="Seth-Smith H."/>
        </authorList>
    </citation>
    <scope>NUCLEOTIDE SEQUENCE [LARGE SCALE GENOMIC DNA]</scope>
    <source>
        <strain evidence="6">USB-603019</strain>
    </source>
</reference>
<evidence type="ECO:0000313" key="7">
    <source>
        <dbReference type="Proteomes" id="UP000324288"/>
    </source>
</evidence>
<organism evidence="6 7">
    <name type="scientific">Lawsonella clevelandensis</name>
    <dbReference type="NCBI Taxonomy" id="1528099"/>
    <lineage>
        <taxon>Bacteria</taxon>
        <taxon>Bacillati</taxon>
        <taxon>Actinomycetota</taxon>
        <taxon>Actinomycetes</taxon>
        <taxon>Mycobacteriales</taxon>
        <taxon>Lawsonellaceae</taxon>
        <taxon>Lawsonella</taxon>
    </lineage>
</organism>
<comment type="function">
    <text evidence="4">Catalyzes the transfer of acetyl from acetyl-CoA to desacetylmycothiol (Cys-GlcN-Ins) to form mycothiol.</text>
</comment>
<dbReference type="Gene3D" id="3.40.630.30">
    <property type="match status" value="1"/>
</dbReference>
<dbReference type="HAMAP" id="MF_01698">
    <property type="entry name" value="MshD"/>
    <property type="match status" value="1"/>
</dbReference>
<feature type="domain" description="N-acetyltransferase" evidence="5">
    <location>
        <begin position="172"/>
        <end position="346"/>
    </location>
</feature>
<dbReference type="EC" id="2.3.1.189" evidence="4"/>
<feature type="domain" description="N-acetyltransferase" evidence="5">
    <location>
        <begin position="18"/>
        <end position="159"/>
    </location>
</feature>
<dbReference type="EMBL" id="LR584267">
    <property type="protein sequence ID" value="VHO01186.1"/>
    <property type="molecule type" value="Genomic_DNA"/>
</dbReference>
<name>A0A5E3ZY89_9ACTN</name>
<dbReference type="PROSITE" id="PS51186">
    <property type="entry name" value="GNAT"/>
    <property type="match status" value="2"/>
</dbReference>
<dbReference type="GO" id="GO:0008999">
    <property type="term" value="F:protein-N-terminal-alanine acetyltransferase activity"/>
    <property type="evidence" value="ECO:0007669"/>
    <property type="project" value="TreeGrafter"/>
</dbReference>
<dbReference type="GO" id="GO:0010125">
    <property type="term" value="P:mycothiol biosynthetic process"/>
    <property type="evidence" value="ECO:0007669"/>
    <property type="project" value="UniProtKB-UniRule"/>
</dbReference>
<accession>A0A5E3ZY89</accession>
<comment type="catalytic activity">
    <reaction evidence="4">
        <text>1D-myo-inositol 2-(L-cysteinylamino)-2-deoxy-alpha-D-glucopyranoside + acetyl-CoA = mycothiol + CoA + H(+)</text>
        <dbReference type="Rhea" id="RHEA:26172"/>
        <dbReference type="ChEBI" id="CHEBI:15378"/>
        <dbReference type="ChEBI" id="CHEBI:16768"/>
        <dbReference type="ChEBI" id="CHEBI:57287"/>
        <dbReference type="ChEBI" id="CHEBI:57288"/>
        <dbReference type="ChEBI" id="CHEBI:58887"/>
        <dbReference type="EC" id="2.3.1.189"/>
    </reaction>
</comment>
<evidence type="ECO:0000256" key="3">
    <source>
        <dbReference type="ARBA" id="ARBA00023315"/>
    </source>
</evidence>
<dbReference type="InterPro" id="IPR016181">
    <property type="entry name" value="Acyl_CoA_acyltransferase"/>
</dbReference>
<gene>
    <name evidence="4 6" type="primary">mshD</name>
    <name evidence="6" type="ORF">LC603019_01226</name>
</gene>
<dbReference type="InterPro" id="IPR050276">
    <property type="entry name" value="MshD_Acetyltransferase"/>
</dbReference>
<keyword evidence="1 4" id="KW-0808">Transferase</keyword>
<comment type="caution">
    <text evidence="4">Lacks conserved residue(s) required for the propagation of feature annotation.</text>
</comment>
<dbReference type="AlphaFoldDB" id="A0A5E3ZY89"/>
<evidence type="ECO:0000259" key="5">
    <source>
        <dbReference type="PROSITE" id="PS51186"/>
    </source>
</evidence>
<feature type="binding site" evidence="4">
    <location>
        <position position="269"/>
    </location>
    <ligand>
        <name>1D-myo-inositol 2-(L-cysteinylamino)-2-deoxy-alpha-D-glucopyranoside</name>
        <dbReference type="ChEBI" id="CHEBI:58887"/>
    </ligand>
</feature>
<evidence type="ECO:0000256" key="2">
    <source>
        <dbReference type="ARBA" id="ARBA00022737"/>
    </source>
</evidence>
<feature type="binding site" evidence="4">
    <location>
        <position position="36"/>
    </location>
    <ligand>
        <name>1D-myo-inositol 2-(L-cysteinylamino)-2-deoxy-alpha-D-glucopyranoside</name>
        <dbReference type="ChEBI" id="CHEBI:58887"/>
    </ligand>
</feature>
<feature type="binding site" evidence="4">
    <location>
        <begin position="312"/>
        <end position="317"/>
    </location>
    <ligand>
        <name>acetyl-CoA</name>
        <dbReference type="ChEBI" id="CHEBI:57288"/>
        <label>2</label>
    </ligand>
</feature>
<comment type="similarity">
    <text evidence="4">Belongs to the acetyltransferase family. MshD subfamily.</text>
</comment>
<dbReference type="PANTHER" id="PTHR43617">
    <property type="entry name" value="L-AMINO ACID N-ACETYLTRANSFERASE"/>
    <property type="match status" value="1"/>
</dbReference>
<feature type="binding site" evidence="4">
    <location>
        <position position="307"/>
    </location>
    <ligand>
        <name>1D-myo-inositol 2-(L-cysteinylamino)-2-deoxy-alpha-D-glucopyranoside</name>
        <dbReference type="ChEBI" id="CHEBI:58887"/>
    </ligand>
</feature>
<protein>
    <recommendedName>
        <fullName evidence="4">Mycothiol acetyltransferase</fullName>
        <shortName evidence="4">MSH acetyltransferase</shortName>
        <ecNumber evidence="4">2.3.1.189</ecNumber>
    </recommendedName>
    <alternativeName>
        <fullName evidence="4">Mycothiol synthase</fullName>
    </alternativeName>
</protein>
<dbReference type="RefSeq" id="WP_053979069.1">
    <property type="nucleotide sequence ID" value="NZ_CAMJVL010000012.1"/>
</dbReference>
<keyword evidence="7" id="KW-1185">Reference proteome</keyword>
<dbReference type="GeneID" id="84895131"/>
<dbReference type="Pfam" id="PF13508">
    <property type="entry name" value="Acetyltransf_7"/>
    <property type="match status" value="1"/>
</dbReference>
<dbReference type="PIRSF" id="PIRSF021524">
    <property type="entry name" value="MSH_acetyltransferase"/>
    <property type="match status" value="1"/>
</dbReference>
<feature type="binding site" evidence="4">
    <location>
        <begin position="273"/>
        <end position="275"/>
    </location>
    <ligand>
        <name>acetyl-CoA</name>
        <dbReference type="ChEBI" id="CHEBI:57288"/>
        <label>2</label>
    </ligand>
</feature>
<comment type="subunit">
    <text evidence="4">Monomer.</text>
</comment>
<dbReference type="InterPro" id="IPR000182">
    <property type="entry name" value="GNAT_dom"/>
</dbReference>
<evidence type="ECO:0000256" key="1">
    <source>
        <dbReference type="ARBA" id="ARBA00022679"/>
    </source>
</evidence>
<keyword evidence="2 4" id="KW-0677">Repeat</keyword>
<proteinExistence type="inferred from homology"/>
<evidence type="ECO:0000256" key="4">
    <source>
        <dbReference type="HAMAP-Rule" id="MF_01698"/>
    </source>
</evidence>